<proteinExistence type="predicted"/>
<keyword evidence="2" id="KW-1185">Reference proteome</keyword>
<dbReference type="PATRIC" id="fig|456.5.peg.932"/>
<protein>
    <submittedName>
        <fullName evidence="1">Uncharacterized protein</fullName>
    </submittedName>
</protein>
<evidence type="ECO:0000313" key="1">
    <source>
        <dbReference type="EMBL" id="KTD16571.1"/>
    </source>
</evidence>
<dbReference type="EMBL" id="LNYJ01000011">
    <property type="protein sequence ID" value="KTD16571.1"/>
    <property type="molecule type" value="Genomic_DNA"/>
</dbReference>
<dbReference type="Proteomes" id="UP000055035">
    <property type="component" value="Unassembled WGS sequence"/>
</dbReference>
<organism evidence="1 2">
    <name type="scientific">Legionella jordanis</name>
    <dbReference type="NCBI Taxonomy" id="456"/>
    <lineage>
        <taxon>Bacteria</taxon>
        <taxon>Pseudomonadati</taxon>
        <taxon>Pseudomonadota</taxon>
        <taxon>Gammaproteobacteria</taxon>
        <taxon>Legionellales</taxon>
        <taxon>Legionellaceae</taxon>
        <taxon>Legionella</taxon>
    </lineage>
</organism>
<comment type="caution">
    <text evidence="1">The sequence shown here is derived from an EMBL/GenBank/DDBJ whole genome shotgun (WGS) entry which is preliminary data.</text>
</comment>
<evidence type="ECO:0000313" key="2">
    <source>
        <dbReference type="Proteomes" id="UP000055035"/>
    </source>
</evidence>
<dbReference type="AlphaFoldDB" id="A0A0W0V8U7"/>
<dbReference type="STRING" id="456.Ljor_0877"/>
<dbReference type="RefSeq" id="WP_058470413.1">
    <property type="nucleotide sequence ID" value="NZ_CAAAIC010000002.1"/>
</dbReference>
<accession>A0A0W0V8U7</accession>
<dbReference type="OrthoDB" id="5637719at2"/>
<gene>
    <name evidence="1" type="ORF">Ljor_0877</name>
</gene>
<sequence>MTDFFDRVKQGLKRFSTSGSTSCHRKTERSNAVTEIVGQSLGNINPTAVIPTKLAQGLISGYGLFAKDTGGKEKIIHCMQASLSFSYLGVAIALFFQSGECEDLSDNLCKSLFLLDLLYKGTLLVGWIPSEFLKASPEEPQDNPVPV</sequence>
<reference evidence="1 2" key="1">
    <citation type="submission" date="2015-11" db="EMBL/GenBank/DDBJ databases">
        <title>Genomic analysis of 38 Legionella species identifies large and diverse effector repertoires.</title>
        <authorList>
            <person name="Burstein D."/>
            <person name="Amaro F."/>
            <person name="Zusman T."/>
            <person name="Lifshitz Z."/>
            <person name="Cohen O."/>
            <person name="Gilbert J.A."/>
            <person name="Pupko T."/>
            <person name="Shuman H.A."/>
            <person name="Segal G."/>
        </authorList>
    </citation>
    <scope>NUCLEOTIDE SEQUENCE [LARGE SCALE GENOMIC DNA]</scope>
    <source>
        <strain evidence="1 2">BL-540</strain>
    </source>
</reference>
<name>A0A0W0V8U7_9GAMM</name>